<evidence type="ECO:0000256" key="7">
    <source>
        <dbReference type="ARBA" id="ARBA00022801"/>
    </source>
</evidence>
<evidence type="ECO:0000256" key="14">
    <source>
        <dbReference type="ARBA" id="ARBA00057335"/>
    </source>
</evidence>
<name>G7JUF5_MEDTR</name>
<keyword evidence="18" id="KW-1133">Transmembrane helix</keyword>
<evidence type="ECO:0000256" key="5">
    <source>
        <dbReference type="ARBA" id="ARBA00013229"/>
    </source>
</evidence>
<dbReference type="Gene3D" id="1.20.140.40">
    <property type="entry name" value="Invertase/pectin methylesterase inhibitor family protein"/>
    <property type="match status" value="1"/>
</dbReference>
<reference evidence="20 22" key="1">
    <citation type="journal article" date="2011" name="Nature">
        <title>The Medicago genome provides insight into the evolution of rhizobial symbioses.</title>
        <authorList>
            <person name="Young N.D."/>
            <person name="Debelle F."/>
            <person name="Oldroyd G.E."/>
            <person name="Geurts R."/>
            <person name="Cannon S.B."/>
            <person name="Udvardi M.K."/>
            <person name="Benedito V.A."/>
            <person name="Mayer K.F."/>
            <person name="Gouzy J."/>
            <person name="Schoof H."/>
            <person name="Van de Peer Y."/>
            <person name="Proost S."/>
            <person name="Cook D.R."/>
            <person name="Meyers B.C."/>
            <person name="Spannagl M."/>
            <person name="Cheung F."/>
            <person name="De Mita S."/>
            <person name="Krishnakumar V."/>
            <person name="Gundlach H."/>
            <person name="Zhou S."/>
            <person name="Mudge J."/>
            <person name="Bharti A.K."/>
            <person name="Murray J.D."/>
            <person name="Naoumkina M.A."/>
            <person name="Rosen B."/>
            <person name="Silverstein K.A."/>
            <person name="Tang H."/>
            <person name="Rombauts S."/>
            <person name="Zhao P.X."/>
            <person name="Zhou P."/>
            <person name="Barbe V."/>
            <person name="Bardou P."/>
            <person name="Bechner M."/>
            <person name="Bellec A."/>
            <person name="Berger A."/>
            <person name="Berges H."/>
            <person name="Bidwell S."/>
            <person name="Bisseling T."/>
            <person name="Choisne N."/>
            <person name="Couloux A."/>
            <person name="Denny R."/>
            <person name="Deshpande S."/>
            <person name="Dai X."/>
            <person name="Doyle J.J."/>
            <person name="Dudez A.M."/>
            <person name="Farmer A.D."/>
            <person name="Fouteau S."/>
            <person name="Franken C."/>
            <person name="Gibelin C."/>
            <person name="Gish J."/>
            <person name="Goldstein S."/>
            <person name="Gonzalez A.J."/>
            <person name="Green P.J."/>
            <person name="Hallab A."/>
            <person name="Hartog M."/>
            <person name="Hua A."/>
            <person name="Humphray S.J."/>
            <person name="Jeong D.H."/>
            <person name="Jing Y."/>
            <person name="Jocker A."/>
            <person name="Kenton S.M."/>
            <person name="Kim D.J."/>
            <person name="Klee K."/>
            <person name="Lai H."/>
            <person name="Lang C."/>
            <person name="Lin S."/>
            <person name="Macmil S.L."/>
            <person name="Magdelenat G."/>
            <person name="Matthews L."/>
            <person name="McCorrison J."/>
            <person name="Monaghan E.L."/>
            <person name="Mun J.H."/>
            <person name="Najar F.Z."/>
            <person name="Nicholson C."/>
            <person name="Noirot C."/>
            <person name="O'Bleness M."/>
            <person name="Paule C.R."/>
            <person name="Poulain J."/>
            <person name="Prion F."/>
            <person name="Qin B."/>
            <person name="Qu C."/>
            <person name="Retzel E.F."/>
            <person name="Riddle C."/>
            <person name="Sallet E."/>
            <person name="Samain S."/>
            <person name="Samson N."/>
            <person name="Sanders I."/>
            <person name="Saurat O."/>
            <person name="Scarpelli C."/>
            <person name="Schiex T."/>
            <person name="Segurens B."/>
            <person name="Severin A.J."/>
            <person name="Sherrier D.J."/>
            <person name="Shi R."/>
            <person name="Sims S."/>
            <person name="Singer S.R."/>
            <person name="Sinharoy S."/>
            <person name="Sterck L."/>
            <person name="Viollet A."/>
            <person name="Wang B.B."/>
            <person name="Wang K."/>
            <person name="Wang M."/>
            <person name="Wang X."/>
            <person name="Warfsmann J."/>
            <person name="Weissenbach J."/>
            <person name="White D.D."/>
            <person name="White J.D."/>
            <person name="Wiley G.B."/>
            <person name="Wincker P."/>
            <person name="Xing Y."/>
            <person name="Yang L."/>
            <person name="Yao Z."/>
            <person name="Ying F."/>
            <person name="Zhai J."/>
            <person name="Zhou L."/>
            <person name="Zuber A."/>
            <person name="Denarie J."/>
            <person name="Dixon R.A."/>
            <person name="May G.D."/>
            <person name="Schwartz D.C."/>
            <person name="Rogers J."/>
            <person name="Quetier F."/>
            <person name="Town C.D."/>
            <person name="Roe B.A."/>
        </authorList>
    </citation>
    <scope>NUCLEOTIDE SEQUENCE [LARGE SCALE GENOMIC DNA]</scope>
    <source>
        <strain evidence="20">A17</strain>
        <strain evidence="21 22">cv. Jemalong A17</strain>
    </source>
</reference>
<dbReference type="GO" id="GO:0030599">
    <property type="term" value="F:pectinesterase activity"/>
    <property type="evidence" value="ECO:0000318"/>
    <property type="project" value="GO_Central"/>
</dbReference>
<sequence>MAGGDAQKGSRIAIIGVSTLLLVAMVVAVTISIKQNQNDVKDDFKDDLADNKKNYVASTLKAVQTICHPTTYKKECVESLVVEAEAGNVTDPKELIKIAFNVTINKIGEKLKETEMFREIEKDPRSKDALDTCKQLMHLSIGEFTRSLDGISEFDLKHMNQILMNLKVWLNGAVTYMDTCLDGFENTTGDASKKMKHLLTSSIHMSSNVLAIVSNFADTVSDMNVSKLFGRRLLQDSEIPSWVEHRILLDAMTNKSKPKPNVTVALDGSGDFKSINEALKKVPGEEDETPFVIYIKAGVYREYVEVLKNMTHIVFVGDGGKKSIITGNKNYMDGVTTYHTTTVAIQGDHFTAINMGFENSAGPQKHQAVALRVQGDKAIFFNCSMDGYQDTLYVHAMRQFYRDCTISGTIDFVFGNAESVFQNCKFVVRKPMSNQQCIVTAQGRKEITAPSAIVIQGGSIVADPEFYPVRFDHKSYLARPWKNFSRTIIMDTFIDDLIHPDGFLPWHTEEGPINMDTCYYVEYHNYGPGSDKSKRVKWAGIYNINTKAAQKFAPSKFFHGGDWIKDTGIPYYPNIPEHKKHEKTVLLRGPKNAREAVKHFGRAPVVPQSHTKPYVRGKSRKIEKARGKRKSRGFRV</sequence>
<dbReference type="EnsemblPlants" id="AES86316">
    <property type="protein sequence ID" value="AES86316"/>
    <property type="gene ID" value="MTR_4g005170"/>
</dbReference>
<keyword evidence="22" id="KW-1185">Reference proteome</keyword>
<reference evidence="21" key="3">
    <citation type="submission" date="2015-04" db="UniProtKB">
        <authorList>
            <consortium name="EnsemblPlants"/>
        </authorList>
    </citation>
    <scope>IDENTIFICATION</scope>
    <source>
        <strain evidence="21">cv. Jemalong A17</strain>
    </source>
</reference>
<dbReference type="SUPFAM" id="SSF101148">
    <property type="entry name" value="Plant invertase/pectin methylesterase inhibitor"/>
    <property type="match status" value="1"/>
</dbReference>
<comment type="catalytic activity">
    <reaction evidence="13 16">
        <text>[(1-&gt;4)-alpha-D-galacturonosyl methyl ester](n) + n H2O = [(1-&gt;4)-alpha-D-galacturonosyl](n) + n methanol + n H(+)</text>
        <dbReference type="Rhea" id="RHEA:22380"/>
        <dbReference type="Rhea" id="RHEA-COMP:14570"/>
        <dbReference type="Rhea" id="RHEA-COMP:14573"/>
        <dbReference type="ChEBI" id="CHEBI:15377"/>
        <dbReference type="ChEBI" id="CHEBI:15378"/>
        <dbReference type="ChEBI" id="CHEBI:17790"/>
        <dbReference type="ChEBI" id="CHEBI:140522"/>
        <dbReference type="ChEBI" id="CHEBI:140523"/>
        <dbReference type="EC" id="3.1.1.11"/>
    </reaction>
</comment>
<keyword evidence="18" id="KW-0472">Membrane</keyword>
<evidence type="ECO:0000256" key="13">
    <source>
        <dbReference type="ARBA" id="ARBA00047928"/>
    </source>
</evidence>
<evidence type="ECO:0000259" key="19">
    <source>
        <dbReference type="SMART" id="SM00856"/>
    </source>
</evidence>
<organism evidence="20 22">
    <name type="scientific">Medicago truncatula</name>
    <name type="common">Barrel medic</name>
    <name type="synonym">Medicago tribuloides</name>
    <dbReference type="NCBI Taxonomy" id="3880"/>
    <lineage>
        <taxon>Eukaryota</taxon>
        <taxon>Viridiplantae</taxon>
        <taxon>Streptophyta</taxon>
        <taxon>Embryophyta</taxon>
        <taxon>Tracheophyta</taxon>
        <taxon>Spermatophyta</taxon>
        <taxon>Magnoliopsida</taxon>
        <taxon>eudicotyledons</taxon>
        <taxon>Gunneridae</taxon>
        <taxon>Pentapetalae</taxon>
        <taxon>rosids</taxon>
        <taxon>fabids</taxon>
        <taxon>Fabales</taxon>
        <taxon>Fabaceae</taxon>
        <taxon>Papilionoideae</taxon>
        <taxon>50 kb inversion clade</taxon>
        <taxon>NPAAA clade</taxon>
        <taxon>Hologalegina</taxon>
        <taxon>IRL clade</taxon>
        <taxon>Trifolieae</taxon>
        <taxon>Medicago</taxon>
    </lineage>
</organism>
<feature type="transmembrane region" description="Helical" evidence="18">
    <location>
        <begin position="12"/>
        <end position="33"/>
    </location>
</feature>
<dbReference type="Proteomes" id="UP000002051">
    <property type="component" value="Chromosome 4"/>
</dbReference>
<dbReference type="EC" id="3.1.1.11" evidence="5 16"/>
<dbReference type="Pfam" id="PF04043">
    <property type="entry name" value="PMEI"/>
    <property type="match status" value="1"/>
</dbReference>
<dbReference type="GO" id="GO:0045490">
    <property type="term" value="P:pectin catabolic process"/>
    <property type="evidence" value="ECO:0007669"/>
    <property type="project" value="UniProtKB-UniRule"/>
</dbReference>
<dbReference type="eggNOG" id="KOG1714">
    <property type="taxonomic scope" value="Eukaryota"/>
</dbReference>
<evidence type="ECO:0000256" key="2">
    <source>
        <dbReference type="ARBA" id="ARBA00005184"/>
    </source>
</evidence>
<dbReference type="AlphaFoldDB" id="G7JUF5"/>
<dbReference type="CDD" id="cd15798">
    <property type="entry name" value="PMEI-like_3"/>
    <property type="match status" value="1"/>
</dbReference>
<evidence type="ECO:0000313" key="22">
    <source>
        <dbReference type="Proteomes" id="UP000002051"/>
    </source>
</evidence>
<evidence type="ECO:0000256" key="17">
    <source>
        <dbReference type="SAM" id="MobiDB-lite"/>
    </source>
</evidence>
<dbReference type="InterPro" id="IPR021131">
    <property type="entry name" value="Ribosomal_uL15/eL18"/>
</dbReference>
<evidence type="ECO:0000256" key="15">
    <source>
        <dbReference type="PROSITE-ProRule" id="PRU10040"/>
    </source>
</evidence>
<keyword evidence="11" id="KW-0325">Glycoprotein</keyword>
<evidence type="ECO:0000256" key="18">
    <source>
        <dbReference type="SAM" id="Phobius"/>
    </source>
</evidence>
<dbReference type="FunFam" id="2.160.20.10:FF:000001">
    <property type="entry name" value="Pectinesterase"/>
    <property type="match status" value="1"/>
</dbReference>
<dbReference type="GO" id="GO:1990904">
    <property type="term" value="C:ribonucleoprotein complex"/>
    <property type="evidence" value="ECO:0007669"/>
    <property type="project" value="UniProtKB-KW"/>
</dbReference>
<dbReference type="GO" id="GO:0005840">
    <property type="term" value="C:ribosome"/>
    <property type="evidence" value="ECO:0007669"/>
    <property type="project" value="UniProtKB-KW"/>
</dbReference>
<dbReference type="PaxDb" id="3880-AES86316"/>
<dbReference type="GO" id="GO:0046910">
    <property type="term" value="F:pectinesterase inhibitor activity"/>
    <property type="evidence" value="ECO:0000318"/>
    <property type="project" value="GO_Central"/>
</dbReference>
<keyword evidence="7 16" id="KW-0378">Hydrolase</keyword>
<dbReference type="EMBL" id="CM001220">
    <property type="protein sequence ID" value="AES86316.1"/>
    <property type="molecule type" value="Genomic_DNA"/>
</dbReference>
<evidence type="ECO:0000256" key="1">
    <source>
        <dbReference type="ARBA" id="ARBA00004191"/>
    </source>
</evidence>
<keyword evidence="10" id="KW-1015">Disulfide bond</keyword>
<dbReference type="SMART" id="SM00856">
    <property type="entry name" value="PMEI"/>
    <property type="match status" value="1"/>
</dbReference>
<dbReference type="InterPro" id="IPR012334">
    <property type="entry name" value="Pectin_lyas_fold"/>
</dbReference>
<dbReference type="FunFam" id="1.20.140.40:FF:000001">
    <property type="entry name" value="Pectinesterase"/>
    <property type="match status" value="1"/>
</dbReference>
<reference evidence="20 22" key="2">
    <citation type="journal article" date="2014" name="BMC Genomics">
        <title>An improved genome release (version Mt4.0) for the model legume Medicago truncatula.</title>
        <authorList>
            <person name="Tang H."/>
            <person name="Krishnakumar V."/>
            <person name="Bidwell S."/>
            <person name="Rosen B."/>
            <person name="Chan A."/>
            <person name="Zhou S."/>
            <person name="Gentzbittel L."/>
            <person name="Childs K.L."/>
            <person name="Yandell M."/>
            <person name="Gundlach H."/>
            <person name="Mayer K.F."/>
            <person name="Schwartz D.C."/>
            <person name="Town C.D."/>
        </authorList>
    </citation>
    <scope>GENOME REANNOTATION</scope>
    <source>
        <strain evidence="21 22">cv. Jemalong A17</strain>
    </source>
</reference>
<dbReference type="PANTHER" id="PTHR31707">
    <property type="entry name" value="PECTINESTERASE"/>
    <property type="match status" value="1"/>
</dbReference>
<evidence type="ECO:0000256" key="8">
    <source>
        <dbReference type="ARBA" id="ARBA00022980"/>
    </source>
</evidence>
<dbReference type="Pfam" id="PF17135">
    <property type="entry name" value="Ribosomal_L18"/>
    <property type="match status" value="1"/>
</dbReference>
<keyword evidence="18" id="KW-0812">Transmembrane</keyword>
<evidence type="ECO:0000256" key="16">
    <source>
        <dbReference type="RuleBase" id="RU000589"/>
    </source>
</evidence>
<feature type="compositionally biased region" description="Basic residues" evidence="17">
    <location>
        <begin position="626"/>
        <end position="636"/>
    </location>
</feature>
<dbReference type="HOGENOM" id="CLU_012243_9_1_1"/>
<dbReference type="UniPathway" id="UPA00545">
    <property type="reaction ID" value="UER00823"/>
</dbReference>
<dbReference type="InterPro" id="IPR000070">
    <property type="entry name" value="Pectinesterase_cat"/>
</dbReference>
<dbReference type="Pfam" id="PF01095">
    <property type="entry name" value="Pectinesterase"/>
    <property type="match status" value="1"/>
</dbReference>
<comment type="similarity">
    <text evidence="3">In the N-terminal section; belongs to the PMEI family.</text>
</comment>
<dbReference type="GO" id="GO:0042545">
    <property type="term" value="P:cell wall modification"/>
    <property type="evidence" value="ECO:0007669"/>
    <property type="project" value="UniProtKB-UniRule"/>
</dbReference>
<dbReference type="PROSITE" id="PS00503">
    <property type="entry name" value="PECTINESTERASE_2"/>
    <property type="match status" value="1"/>
</dbReference>
<dbReference type="Gene3D" id="3.100.10.10">
    <property type="match status" value="1"/>
</dbReference>
<evidence type="ECO:0000256" key="10">
    <source>
        <dbReference type="ARBA" id="ARBA00023157"/>
    </source>
</evidence>
<gene>
    <name evidence="20" type="ordered locus">MTR_4g005170</name>
</gene>
<protein>
    <recommendedName>
        <fullName evidence="5 16">Pectinesterase</fullName>
        <ecNumber evidence="5 16">3.1.1.11</ecNumber>
    </recommendedName>
</protein>
<dbReference type="InterPro" id="IPR033131">
    <property type="entry name" value="Pectinesterase_Asp_AS"/>
</dbReference>
<keyword evidence="6" id="KW-0964">Secreted</keyword>
<dbReference type="OMA" id="MVLQNCT"/>
<dbReference type="SUPFAM" id="SSF51126">
    <property type="entry name" value="Pectin lyase-like"/>
    <property type="match status" value="1"/>
</dbReference>
<dbReference type="Gene3D" id="2.160.20.10">
    <property type="entry name" value="Single-stranded right-handed beta-helix, Pectin lyase-like"/>
    <property type="match status" value="1"/>
</dbReference>
<comment type="subcellular location">
    <subcellularLocation>
        <location evidence="1">Secreted</location>
        <location evidence="1">Cell wall</location>
    </subcellularLocation>
</comment>
<evidence type="ECO:0000256" key="12">
    <source>
        <dbReference type="ARBA" id="ARBA00023274"/>
    </source>
</evidence>
<keyword evidence="9 16" id="KW-0063">Aspartyl esterase</keyword>
<dbReference type="InterPro" id="IPR035513">
    <property type="entry name" value="Invertase/methylesterase_inhib"/>
</dbReference>
<comment type="similarity">
    <text evidence="4">In the C-terminal section; belongs to the pectinesterase family.</text>
</comment>
<dbReference type="STRING" id="3880.G7JUF5"/>
<keyword evidence="6" id="KW-0134">Cell wall</keyword>
<feature type="domain" description="Pectinesterase inhibitor" evidence="19">
    <location>
        <begin position="58"/>
        <end position="212"/>
    </location>
</feature>
<proteinExistence type="inferred from homology"/>
<dbReference type="InterPro" id="IPR006501">
    <property type="entry name" value="Pectinesterase_inhib_dom"/>
</dbReference>
<evidence type="ECO:0000313" key="21">
    <source>
        <dbReference type="EnsemblPlants" id="AES86316"/>
    </source>
</evidence>
<evidence type="ECO:0000256" key="11">
    <source>
        <dbReference type="ARBA" id="ARBA00023180"/>
    </source>
</evidence>
<feature type="active site" evidence="15">
    <location>
        <position position="411"/>
    </location>
</feature>
<evidence type="ECO:0000313" key="20">
    <source>
        <dbReference type="EMBL" id="AES86316.1"/>
    </source>
</evidence>
<evidence type="ECO:0000256" key="9">
    <source>
        <dbReference type="ARBA" id="ARBA00023085"/>
    </source>
</evidence>
<dbReference type="InterPro" id="IPR011050">
    <property type="entry name" value="Pectin_lyase_fold/virulence"/>
</dbReference>
<comment type="pathway">
    <text evidence="2 16">Glycan metabolism; pectin degradation; 2-dehydro-3-deoxy-D-gluconate from pectin: step 1/5.</text>
</comment>
<dbReference type="NCBIfam" id="TIGR01614">
    <property type="entry name" value="PME_inhib"/>
    <property type="match status" value="1"/>
</dbReference>
<keyword evidence="8" id="KW-0689">Ribosomal protein</keyword>
<keyword evidence="12" id="KW-0687">Ribonucleoprotein</keyword>
<accession>G7JUF5</accession>
<evidence type="ECO:0000256" key="6">
    <source>
        <dbReference type="ARBA" id="ARBA00022512"/>
    </source>
</evidence>
<feature type="region of interest" description="Disordered" evidence="17">
    <location>
        <begin position="607"/>
        <end position="636"/>
    </location>
</feature>
<evidence type="ECO:0000256" key="3">
    <source>
        <dbReference type="ARBA" id="ARBA00006027"/>
    </source>
</evidence>
<evidence type="ECO:0000256" key="4">
    <source>
        <dbReference type="ARBA" id="ARBA00007786"/>
    </source>
</evidence>
<comment type="function">
    <text evidence="14">Acts in the modification of cell walls via demethylesterification of cell wall pectin.</text>
</comment>